<name>A0A6M3L8P0_9ZZZZ</name>
<accession>A0A6M3L8P0</accession>
<protein>
    <recommendedName>
        <fullName evidence="2">Tail assembly chaperone</fullName>
    </recommendedName>
</protein>
<evidence type="ECO:0008006" key="2">
    <source>
        <dbReference type="Google" id="ProtNLM"/>
    </source>
</evidence>
<evidence type="ECO:0000313" key="1">
    <source>
        <dbReference type="EMBL" id="QJA91186.1"/>
    </source>
</evidence>
<organism evidence="1">
    <name type="scientific">viral metagenome</name>
    <dbReference type="NCBI Taxonomy" id="1070528"/>
    <lineage>
        <taxon>unclassified sequences</taxon>
        <taxon>metagenomes</taxon>
        <taxon>organismal metagenomes</taxon>
    </lineage>
</organism>
<proteinExistence type="predicted"/>
<sequence>MAIATRDTILGAYDNETRDIDGKGWGTLRIRTMSAAERLMLTKKYQTETLTNDQAAAFYCELIAMCLVGEDGRRLFDTNGDIEVLQTRDWKLIELVVGEILAFNGLAENSVEEMAKN</sequence>
<dbReference type="EMBL" id="MT142968">
    <property type="protein sequence ID" value="QJA91186.1"/>
    <property type="molecule type" value="Genomic_DNA"/>
</dbReference>
<reference evidence="1" key="1">
    <citation type="submission" date="2020-03" db="EMBL/GenBank/DDBJ databases">
        <title>The deep terrestrial virosphere.</title>
        <authorList>
            <person name="Holmfeldt K."/>
            <person name="Nilsson E."/>
            <person name="Simone D."/>
            <person name="Lopez-Fernandez M."/>
            <person name="Wu X."/>
            <person name="de Brujin I."/>
            <person name="Lundin D."/>
            <person name="Andersson A."/>
            <person name="Bertilsson S."/>
            <person name="Dopson M."/>
        </authorList>
    </citation>
    <scope>NUCLEOTIDE SEQUENCE</scope>
    <source>
        <strain evidence="1">MM415B03442</strain>
    </source>
</reference>
<dbReference type="AlphaFoldDB" id="A0A6M3L8P0"/>
<gene>
    <name evidence="1" type="ORF">MM415B03442_0006</name>
</gene>